<gene>
    <name evidence="1" type="ORF">O6H91_02G042400</name>
</gene>
<evidence type="ECO:0000313" key="2">
    <source>
        <dbReference type="Proteomes" id="UP001162992"/>
    </source>
</evidence>
<organism evidence="1 2">
    <name type="scientific">Diphasiastrum complanatum</name>
    <name type="common">Issler's clubmoss</name>
    <name type="synonym">Lycopodium complanatum</name>
    <dbReference type="NCBI Taxonomy" id="34168"/>
    <lineage>
        <taxon>Eukaryota</taxon>
        <taxon>Viridiplantae</taxon>
        <taxon>Streptophyta</taxon>
        <taxon>Embryophyta</taxon>
        <taxon>Tracheophyta</taxon>
        <taxon>Lycopodiopsida</taxon>
        <taxon>Lycopodiales</taxon>
        <taxon>Lycopodiaceae</taxon>
        <taxon>Lycopodioideae</taxon>
        <taxon>Diphasiastrum</taxon>
    </lineage>
</organism>
<dbReference type="Proteomes" id="UP001162992">
    <property type="component" value="Chromosome 2"/>
</dbReference>
<comment type="caution">
    <text evidence="1">The sequence shown here is derived from an EMBL/GenBank/DDBJ whole genome shotgun (WGS) entry which is preliminary data.</text>
</comment>
<sequence>MGVIVLDGSTVRDFAMDEEAFNKVVDPQFRELDINHDGVLSKAEIRPAFERLNLIETQFGVPVHKTPDELNAIYGSVFDSFDADKNGNVDLAEFREQMRLILLAIADGLGQAPVSVVVEDDSLLQDAVEHEQNALTYGLQSKS</sequence>
<name>A0ACC2EEI3_DIPCM</name>
<accession>A0ACC2EEI3</accession>
<evidence type="ECO:0000313" key="1">
    <source>
        <dbReference type="EMBL" id="KAJ7564973.1"/>
    </source>
</evidence>
<dbReference type="EMBL" id="CM055093">
    <property type="protein sequence ID" value="KAJ7564973.1"/>
    <property type="molecule type" value="Genomic_DNA"/>
</dbReference>
<reference evidence="2" key="1">
    <citation type="journal article" date="2024" name="Proc. Natl. Acad. Sci. U.S.A.">
        <title>Extraordinary preservation of gene collinearity over three hundred million years revealed in homosporous lycophytes.</title>
        <authorList>
            <person name="Li C."/>
            <person name="Wickell D."/>
            <person name="Kuo L.Y."/>
            <person name="Chen X."/>
            <person name="Nie B."/>
            <person name="Liao X."/>
            <person name="Peng D."/>
            <person name="Ji J."/>
            <person name="Jenkins J."/>
            <person name="Williams M."/>
            <person name="Shu S."/>
            <person name="Plott C."/>
            <person name="Barry K."/>
            <person name="Rajasekar S."/>
            <person name="Grimwood J."/>
            <person name="Han X."/>
            <person name="Sun S."/>
            <person name="Hou Z."/>
            <person name="He W."/>
            <person name="Dai G."/>
            <person name="Sun C."/>
            <person name="Schmutz J."/>
            <person name="Leebens-Mack J.H."/>
            <person name="Li F.W."/>
            <person name="Wang L."/>
        </authorList>
    </citation>
    <scope>NUCLEOTIDE SEQUENCE [LARGE SCALE GENOMIC DNA]</scope>
    <source>
        <strain evidence="2">cv. PW_Plant_1</strain>
    </source>
</reference>
<protein>
    <submittedName>
        <fullName evidence="1">Uncharacterized protein</fullName>
    </submittedName>
</protein>
<keyword evidence="2" id="KW-1185">Reference proteome</keyword>
<proteinExistence type="predicted"/>